<dbReference type="Proteomes" id="UP000800235">
    <property type="component" value="Unassembled WGS sequence"/>
</dbReference>
<sequence length="867" mass="98816">MAASELFASQAWTAYFVPPSQDWLKSAVSVVRNMTTISEGVMGVASFEVCSSAHAKIIALLEDRNTTIPGLVGALAGTLSALAIHVLAYIRSLCRFGVLRLTIQIPLDATLIGGKPIALPATLGQSWHVWILSWNDEPVRQEQAIFEQTGNGIAVREGTIKSEEQQGPCSSCDSVVSMLGDLTDKARFQLGFAADITEERYYRCPLCRLIYLTIRYSSNYTSGVMNSVEPLVLQWHEKLRQFRLRQYDPPPSKRFREFGSFICIVKEQDSIWSAFAGARALIEEQIDPDRVRQWLDTCESSHPLCEPLSYEGMKRFPYRVIDVESSCVVNAPENCRYVCLSYVWGMAVSIQLTTQTLPRFSSPGGLSEILHELPNTIRDAIALLKLLKERYLWVDSLCLIQDDSIDMGNGIDNMASIYKRASLTVIAAAGTNANSGLPGLTTASRQITRDMEQICPGLKMTVVPDVEGRLEYTKWFKRAWTFQEMIASPRAVIFFDDRVNFSCMRCILSEDLEDDNAVIVPSYLYESPTRLMNLLNSAYIPPYTTNPVYNYTQLVMSYTSRELTDPTDIESALVSTLSRIDHKDQTFIACYSSALPLHGLAYFLLFKCFAPTVNQNQRRLGFPSWSWTGWFGETFWINRDIGKDLTEIEQWMGERTWISWFLRDARTEPNNICDQLEQESSLYSMTYAAPPTREESDWRFGPSFPFPQKYIPEKIKPIAGPKQAFSKLYNYHLRYPILQFWSATVWLTSSSIVSVGTGRYADLIDADQRRCGSIWLDSEDHFELKLPHLFVVLSQARHACHDDPWIMERHRYNQTMIEDPGLWDLFWVMLLDRHGDYYERRGIGHIFQRTVGRSLPPGPSWEEIMIA</sequence>
<name>A0A9P4TTF8_9PEZI</name>
<protein>
    <submittedName>
        <fullName evidence="3">HET-domain-containing protein</fullName>
    </submittedName>
</protein>
<keyword evidence="1" id="KW-0812">Transmembrane</keyword>
<evidence type="ECO:0000313" key="3">
    <source>
        <dbReference type="EMBL" id="KAF2419589.1"/>
    </source>
</evidence>
<comment type="caution">
    <text evidence="3">The sequence shown here is derived from an EMBL/GenBank/DDBJ whole genome shotgun (WGS) entry which is preliminary data.</text>
</comment>
<dbReference type="AlphaFoldDB" id="A0A9P4TTF8"/>
<reference evidence="3" key="1">
    <citation type="journal article" date="2020" name="Stud. Mycol.">
        <title>101 Dothideomycetes genomes: a test case for predicting lifestyles and emergence of pathogens.</title>
        <authorList>
            <person name="Haridas S."/>
            <person name="Albert R."/>
            <person name="Binder M."/>
            <person name="Bloem J."/>
            <person name="Labutti K."/>
            <person name="Salamov A."/>
            <person name="Andreopoulos B."/>
            <person name="Baker S."/>
            <person name="Barry K."/>
            <person name="Bills G."/>
            <person name="Bluhm B."/>
            <person name="Cannon C."/>
            <person name="Castanera R."/>
            <person name="Culley D."/>
            <person name="Daum C."/>
            <person name="Ezra D."/>
            <person name="Gonzalez J."/>
            <person name="Henrissat B."/>
            <person name="Kuo A."/>
            <person name="Liang C."/>
            <person name="Lipzen A."/>
            <person name="Lutzoni F."/>
            <person name="Magnuson J."/>
            <person name="Mondo S."/>
            <person name="Nolan M."/>
            <person name="Ohm R."/>
            <person name="Pangilinan J."/>
            <person name="Park H.-J."/>
            <person name="Ramirez L."/>
            <person name="Alfaro M."/>
            <person name="Sun H."/>
            <person name="Tritt A."/>
            <person name="Yoshinaga Y."/>
            <person name="Zwiers L.-H."/>
            <person name="Turgeon B."/>
            <person name="Goodwin S."/>
            <person name="Spatafora J."/>
            <person name="Crous P."/>
            <person name="Grigoriev I."/>
        </authorList>
    </citation>
    <scope>NUCLEOTIDE SEQUENCE</scope>
    <source>
        <strain evidence="3">CBS 130266</strain>
    </source>
</reference>
<dbReference type="PANTHER" id="PTHR33112:SF12">
    <property type="entry name" value="HETEROKARYON INCOMPATIBILITY DOMAIN-CONTAINING PROTEIN"/>
    <property type="match status" value="1"/>
</dbReference>
<dbReference type="EMBL" id="MU007119">
    <property type="protein sequence ID" value="KAF2419589.1"/>
    <property type="molecule type" value="Genomic_DNA"/>
</dbReference>
<keyword evidence="4" id="KW-1185">Reference proteome</keyword>
<dbReference type="InterPro" id="IPR010730">
    <property type="entry name" value="HET"/>
</dbReference>
<proteinExistence type="predicted"/>
<dbReference type="PANTHER" id="PTHR33112">
    <property type="entry name" value="DOMAIN PROTEIN, PUTATIVE-RELATED"/>
    <property type="match status" value="1"/>
</dbReference>
<keyword evidence="1" id="KW-0472">Membrane</keyword>
<evidence type="ECO:0000256" key="1">
    <source>
        <dbReference type="SAM" id="Phobius"/>
    </source>
</evidence>
<evidence type="ECO:0000259" key="2">
    <source>
        <dbReference type="Pfam" id="PF06985"/>
    </source>
</evidence>
<organism evidence="3 4">
    <name type="scientific">Tothia fuscella</name>
    <dbReference type="NCBI Taxonomy" id="1048955"/>
    <lineage>
        <taxon>Eukaryota</taxon>
        <taxon>Fungi</taxon>
        <taxon>Dikarya</taxon>
        <taxon>Ascomycota</taxon>
        <taxon>Pezizomycotina</taxon>
        <taxon>Dothideomycetes</taxon>
        <taxon>Pleosporomycetidae</taxon>
        <taxon>Venturiales</taxon>
        <taxon>Cylindrosympodiaceae</taxon>
        <taxon>Tothia</taxon>
    </lineage>
</organism>
<accession>A0A9P4TTF8</accession>
<evidence type="ECO:0000313" key="4">
    <source>
        <dbReference type="Proteomes" id="UP000800235"/>
    </source>
</evidence>
<feature type="transmembrane region" description="Helical" evidence="1">
    <location>
        <begin position="70"/>
        <end position="90"/>
    </location>
</feature>
<keyword evidence="1" id="KW-1133">Transmembrane helix</keyword>
<gene>
    <name evidence="3" type="ORF">EJ08DRAFT_702826</name>
</gene>
<dbReference type="OrthoDB" id="5135333at2759"/>
<dbReference type="Pfam" id="PF06985">
    <property type="entry name" value="HET"/>
    <property type="match status" value="1"/>
</dbReference>
<feature type="domain" description="Heterokaryon incompatibility" evidence="2">
    <location>
        <begin position="337"/>
        <end position="484"/>
    </location>
</feature>